<dbReference type="InterPro" id="IPR022764">
    <property type="entry name" value="Peptidase_S54_rhomboid_dom"/>
</dbReference>
<name>A0AAW1S0A1_9CHLO</name>
<dbReference type="Proteomes" id="UP001438707">
    <property type="component" value="Unassembled WGS sequence"/>
</dbReference>
<dbReference type="GO" id="GO:0016020">
    <property type="term" value="C:membrane"/>
    <property type="evidence" value="ECO:0007669"/>
    <property type="project" value="UniProtKB-SubCell"/>
</dbReference>
<keyword evidence="3" id="KW-0812">Transmembrane</keyword>
<organism evidence="7 8">
    <name type="scientific">Apatococcus lobatus</name>
    <dbReference type="NCBI Taxonomy" id="904363"/>
    <lineage>
        <taxon>Eukaryota</taxon>
        <taxon>Viridiplantae</taxon>
        <taxon>Chlorophyta</taxon>
        <taxon>core chlorophytes</taxon>
        <taxon>Trebouxiophyceae</taxon>
        <taxon>Chlorellales</taxon>
        <taxon>Chlorellaceae</taxon>
        <taxon>Apatococcus</taxon>
    </lineage>
</organism>
<reference evidence="7 8" key="1">
    <citation type="journal article" date="2024" name="Nat. Commun.">
        <title>Phylogenomics reveals the evolutionary origins of lichenization in chlorophyte algae.</title>
        <authorList>
            <person name="Puginier C."/>
            <person name="Libourel C."/>
            <person name="Otte J."/>
            <person name="Skaloud P."/>
            <person name="Haon M."/>
            <person name="Grisel S."/>
            <person name="Petersen M."/>
            <person name="Berrin J.G."/>
            <person name="Delaux P.M."/>
            <person name="Dal Grande F."/>
            <person name="Keller J."/>
        </authorList>
    </citation>
    <scope>NUCLEOTIDE SEQUENCE [LARGE SCALE GENOMIC DNA]</scope>
    <source>
        <strain evidence="7 8">SAG 2145</strain>
    </source>
</reference>
<keyword evidence="5" id="KW-0472">Membrane</keyword>
<evidence type="ECO:0000256" key="3">
    <source>
        <dbReference type="ARBA" id="ARBA00022692"/>
    </source>
</evidence>
<gene>
    <name evidence="7" type="ORF">WJX74_008175</name>
</gene>
<dbReference type="Pfam" id="PF01694">
    <property type="entry name" value="Rhomboid"/>
    <property type="match status" value="1"/>
</dbReference>
<comment type="subcellular location">
    <subcellularLocation>
        <location evidence="1">Membrane</location>
        <topology evidence="1">Multi-pass membrane protein</topology>
    </subcellularLocation>
</comment>
<keyword evidence="8" id="KW-1185">Reference proteome</keyword>
<evidence type="ECO:0000259" key="6">
    <source>
        <dbReference type="Pfam" id="PF01694"/>
    </source>
</evidence>
<accession>A0AAW1S0A1</accession>
<protein>
    <recommendedName>
        <fullName evidence="6">Peptidase S54 rhomboid domain-containing protein</fullName>
    </recommendedName>
</protein>
<dbReference type="Gene3D" id="1.20.1540.10">
    <property type="entry name" value="Rhomboid-like"/>
    <property type="match status" value="1"/>
</dbReference>
<evidence type="ECO:0000313" key="7">
    <source>
        <dbReference type="EMBL" id="KAK9839028.1"/>
    </source>
</evidence>
<evidence type="ECO:0000256" key="4">
    <source>
        <dbReference type="ARBA" id="ARBA00022989"/>
    </source>
</evidence>
<dbReference type="InterPro" id="IPR050925">
    <property type="entry name" value="Rhomboid_protease_S54"/>
</dbReference>
<dbReference type="PANTHER" id="PTHR43731">
    <property type="entry name" value="RHOMBOID PROTEASE"/>
    <property type="match status" value="1"/>
</dbReference>
<sequence>MAWPGGPQALSSQLRISCSQARANLAKSSVQQSLLRQAGGICVASTFVFVSSSIGASGPGKVSRAPKSGLAKLRARYFRSATQTLISTNFVLYGLQCFSRDRLTLALMKTGEAIMSKGEVWRLATCCFMHGSPMHLIVNMQSLYNLGAGLESFSGKARFLCVYAAGGLLSSLTSLFLTPNPSVGASGAIMGLAGAQLVFNLRHKGHFTKEMDPVLDQATQSMLISLGITLAFGLYSKHIDNWGHLGGFIGGAITAWLLGPEFNQRGNRLEDSPPWPVLARKPIHKQ</sequence>
<dbReference type="GO" id="GO:0004252">
    <property type="term" value="F:serine-type endopeptidase activity"/>
    <property type="evidence" value="ECO:0007669"/>
    <property type="project" value="InterPro"/>
</dbReference>
<evidence type="ECO:0000313" key="8">
    <source>
        <dbReference type="Proteomes" id="UP001438707"/>
    </source>
</evidence>
<evidence type="ECO:0000256" key="5">
    <source>
        <dbReference type="ARBA" id="ARBA00023136"/>
    </source>
</evidence>
<comment type="caution">
    <text evidence="7">The sequence shown here is derived from an EMBL/GenBank/DDBJ whole genome shotgun (WGS) entry which is preliminary data.</text>
</comment>
<evidence type="ECO:0000256" key="1">
    <source>
        <dbReference type="ARBA" id="ARBA00004141"/>
    </source>
</evidence>
<dbReference type="SUPFAM" id="SSF144091">
    <property type="entry name" value="Rhomboid-like"/>
    <property type="match status" value="1"/>
</dbReference>
<proteinExistence type="inferred from homology"/>
<comment type="similarity">
    <text evidence="2">Belongs to the peptidase S54 family.</text>
</comment>
<evidence type="ECO:0000256" key="2">
    <source>
        <dbReference type="ARBA" id="ARBA00009045"/>
    </source>
</evidence>
<dbReference type="PANTHER" id="PTHR43731:SF26">
    <property type="entry name" value="RHOMBOID-LIKE PROTEIN 10, CHLOROPLASTIC"/>
    <property type="match status" value="1"/>
</dbReference>
<dbReference type="AlphaFoldDB" id="A0AAW1S0A1"/>
<keyword evidence="4" id="KW-1133">Transmembrane helix</keyword>
<feature type="domain" description="Peptidase S54 rhomboid" evidence="6">
    <location>
        <begin position="118"/>
        <end position="259"/>
    </location>
</feature>
<dbReference type="EMBL" id="JALJOS010000005">
    <property type="protein sequence ID" value="KAK9839028.1"/>
    <property type="molecule type" value="Genomic_DNA"/>
</dbReference>
<dbReference type="InterPro" id="IPR035952">
    <property type="entry name" value="Rhomboid-like_sf"/>
</dbReference>